<comment type="caution">
    <text evidence="6">The sequence shown here is derived from an EMBL/GenBank/DDBJ whole genome shotgun (WGS) entry which is preliminary data.</text>
</comment>
<name>A0ABR9A0B4_9GAMM</name>
<reference evidence="6 7" key="1">
    <citation type="journal article" date="2020" name="FEMS Microbiol. Ecol.">
        <title>Temporal dynamics of bacterial communities during seed development and maturation.</title>
        <authorList>
            <person name="Chesneau G."/>
            <person name="Torres-Cortes G."/>
            <person name="Briand M."/>
            <person name="Darrasse A."/>
            <person name="Preveaux A."/>
            <person name="Marais C."/>
            <person name="Jacques M.A."/>
            <person name="Shade A."/>
            <person name="Barret M."/>
        </authorList>
    </citation>
    <scope>NUCLEOTIDE SEQUENCE [LARGE SCALE GENOMIC DNA]</scope>
    <source>
        <strain evidence="6 7">CFBP13732</strain>
    </source>
</reference>
<dbReference type="EMBL" id="JACYNN010000058">
    <property type="protein sequence ID" value="MBD8109414.1"/>
    <property type="molecule type" value="Genomic_DNA"/>
</dbReference>
<evidence type="ECO:0000256" key="3">
    <source>
        <dbReference type="ARBA" id="ARBA00022913"/>
    </source>
</evidence>
<comment type="subcellular location">
    <subcellularLocation>
        <location evidence="1">Target cell</location>
        <location evidence="1">Target cell cytoplasm</location>
    </subcellularLocation>
</comment>
<keyword evidence="7" id="KW-1185">Reference proteome</keyword>
<keyword evidence="3" id="KW-1266">Target cell cytoplasm</keyword>
<evidence type="ECO:0000313" key="7">
    <source>
        <dbReference type="Proteomes" id="UP000661012"/>
    </source>
</evidence>
<dbReference type="Proteomes" id="UP000661012">
    <property type="component" value="Unassembled WGS sequence"/>
</dbReference>
<organism evidence="6 7">
    <name type="scientific">Erwinia persicina</name>
    <dbReference type="NCBI Taxonomy" id="55211"/>
    <lineage>
        <taxon>Bacteria</taxon>
        <taxon>Pseudomonadati</taxon>
        <taxon>Pseudomonadota</taxon>
        <taxon>Gammaproteobacteria</taxon>
        <taxon>Enterobacterales</taxon>
        <taxon>Erwiniaceae</taxon>
        <taxon>Erwinia</taxon>
    </lineage>
</organism>
<dbReference type="InterPro" id="IPR006914">
    <property type="entry name" value="VENN_dom"/>
</dbReference>
<evidence type="ECO:0000256" key="1">
    <source>
        <dbReference type="ARBA" id="ARBA00004219"/>
    </source>
</evidence>
<evidence type="ECO:0000313" key="6">
    <source>
        <dbReference type="EMBL" id="MBD8109414.1"/>
    </source>
</evidence>
<feature type="non-terminal residue" evidence="6">
    <location>
        <position position="1"/>
    </location>
</feature>
<proteinExistence type="predicted"/>
<keyword evidence="2" id="KW-0800">Toxin</keyword>
<sequence length="374" mass="39044">YLATEIRKLTTNPLTGKVDVASNAMAHSVLGAVTAQLNNQSAVAGGLGAGGGELAARYIAGQLFPGRAADQLSESEKQQVSALSELAAGLAGGLATGDTGGAVTAGQAGKNAVENNALSDIAQAQSEGKTLEQKAGEYVEAENERYKKANCSGMSAEACSVKMYTERREALKDMVSTGADFVPVVGTIKGAAEAQSALDYLNVAASLIPGERVAAGVLKAAEKALAKGDVAEASKLINKASDEIATTIRPGHRQSEIDVGKDLGDGWREQVSFKDGKEVPYGTKGGVRPDWCQGNICSVEVKNYNITTNKNGLINNVAKQAIERQKNLPAGMQQRVVIDARGQTISLDQEREIIKGIVGKSNGAIDPTSIRFKR</sequence>
<gene>
    <name evidence="6" type="ORF">IFT93_23975</name>
</gene>
<accession>A0ABR9A0B4</accession>
<protein>
    <submittedName>
        <fullName evidence="6">VENN motif pre-toxin domain-containing protein</fullName>
    </submittedName>
</protein>
<dbReference type="Pfam" id="PF04829">
    <property type="entry name" value="PT-VENN"/>
    <property type="match status" value="1"/>
</dbReference>
<evidence type="ECO:0000256" key="2">
    <source>
        <dbReference type="ARBA" id="ARBA00022656"/>
    </source>
</evidence>
<keyword evidence="4" id="KW-0843">Virulence</keyword>
<dbReference type="RefSeq" id="WP_202939976.1">
    <property type="nucleotide sequence ID" value="NZ_JACYNN010000058.1"/>
</dbReference>
<evidence type="ECO:0000256" key="4">
    <source>
        <dbReference type="ARBA" id="ARBA00023026"/>
    </source>
</evidence>
<evidence type="ECO:0000259" key="5">
    <source>
        <dbReference type="Pfam" id="PF04829"/>
    </source>
</evidence>
<feature type="domain" description="VENN motif-containing" evidence="5">
    <location>
        <begin position="70"/>
        <end position="120"/>
    </location>
</feature>